<evidence type="ECO:0000256" key="2">
    <source>
        <dbReference type="ARBA" id="ARBA00022475"/>
    </source>
</evidence>
<comment type="caution">
    <text evidence="8">The sequence shown here is derived from an EMBL/GenBank/DDBJ whole genome shotgun (WGS) entry which is preliminary data.</text>
</comment>
<feature type="transmembrane region" description="Helical" evidence="6">
    <location>
        <begin position="7"/>
        <end position="26"/>
    </location>
</feature>
<dbReference type="EMBL" id="PFOB01000001">
    <property type="protein sequence ID" value="PIZ64150.1"/>
    <property type="molecule type" value="Genomic_DNA"/>
</dbReference>
<evidence type="ECO:0000256" key="3">
    <source>
        <dbReference type="ARBA" id="ARBA00022692"/>
    </source>
</evidence>
<evidence type="ECO:0000256" key="1">
    <source>
        <dbReference type="ARBA" id="ARBA00004651"/>
    </source>
</evidence>
<feature type="transmembrane region" description="Helical" evidence="6">
    <location>
        <begin position="66"/>
        <end position="85"/>
    </location>
</feature>
<dbReference type="InterPro" id="IPR037185">
    <property type="entry name" value="EmrE-like"/>
</dbReference>
<feature type="transmembrane region" description="Helical" evidence="6">
    <location>
        <begin position="177"/>
        <end position="197"/>
    </location>
</feature>
<feature type="transmembrane region" description="Helical" evidence="6">
    <location>
        <begin position="32"/>
        <end position="54"/>
    </location>
</feature>
<keyword evidence="5 6" id="KW-0472">Membrane</keyword>
<organism evidence="8 9">
    <name type="scientific">Candidatus Roizmanbacteria bacterium CG_4_10_14_0_2_um_filter_39_13</name>
    <dbReference type="NCBI Taxonomy" id="1974825"/>
    <lineage>
        <taxon>Bacteria</taxon>
        <taxon>Candidatus Roizmaniibacteriota</taxon>
    </lineage>
</organism>
<dbReference type="PANTHER" id="PTHR32322">
    <property type="entry name" value="INNER MEMBRANE TRANSPORTER"/>
    <property type="match status" value="1"/>
</dbReference>
<evidence type="ECO:0000313" key="9">
    <source>
        <dbReference type="Proteomes" id="UP000228503"/>
    </source>
</evidence>
<dbReference type="InterPro" id="IPR000620">
    <property type="entry name" value="EamA_dom"/>
</dbReference>
<dbReference type="GO" id="GO:0005886">
    <property type="term" value="C:plasma membrane"/>
    <property type="evidence" value="ECO:0007669"/>
    <property type="project" value="UniProtKB-SubCell"/>
</dbReference>
<dbReference type="Gene3D" id="1.10.3730.20">
    <property type="match status" value="1"/>
</dbReference>
<keyword evidence="3 6" id="KW-0812">Transmembrane</keyword>
<dbReference type="InterPro" id="IPR050638">
    <property type="entry name" value="AA-Vitamin_Transporters"/>
</dbReference>
<evidence type="ECO:0000256" key="5">
    <source>
        <dbReference type="ARBA" id="ARBA00023136"/>
    </source>
</evidence>
<dbReference type="SUPFAM" id="SSF103481">
    <property type="entry name" value="Multidrug resistance efflux transporter EmrE"/>
    <property type="match status" value="2"/>
</dbReference>
<evidence type="ECO:0000256" key="6">
    <source>
        <dbReference type="SAM" id="Phobius"/>
    </source>
</evidence>
<evidence type="ECO:0000259" key="7">
    <source>
        <dbReference type="Pfam" id="PF00892"/>
    </source>
</evidence>
<keyword evidence="4 6" id="KW-1133">Transmembrane helix</keyword>
<comment type="subcellular location">
    <subcellularLocation>
        <location evidence="1">Cell membrane</location>
        <topology evidence="1">Multi-pass membrane protein</topology>
    </subcellularLocation>
</comment>
<feature type="transmembrane region" description="Helical" evidence="6">
    <location>
        <begin position="97"/>
        <end position="115"/>
    </location>
</feature>
<evidence type="ECO:0000256" key="4">
    <source>
        <dbReference type="ARBA" id="ARBA00022989"/>
    </source>
</evidence>
<gene>
    <name evidence="8" type="ORF">COY16_00105</name>
</gene>
<feature type="transmembrane region" description="Helical" evidence="6">
    <location>
        <begin position="203"/>
        <end position="227"/>
    </location>
</feature>
<dbReference type="Proteomes" id="UP000228503">
    <property type="component" value="Unassembled WGS sequence"/>
</dbReference>
<keyword evidence="2" id="KW-1003">Cell membrane</keyword>
<evidence type="ECO:0000313" key="8">
    <source>
        <dbReference type="EMBL" id="PIZ64150.1"/>
    </source>
</evidence>
<feature type="domain" description="EamA" evidence="7">
    <location>
        <begin position="147"/>
        <end position="282"/>
    </location>
</feature>
<feature type="domain" description="EamA" evidence="7">
    <location>
        <begin position="3"/>
        <end position="137"/>
    </location>
</feature>
<dbReference type="PANTHER" id="PTHR32322:SF18">
    <property type="entry name" value="S-ADENOSYLMETHIONINE_S-ADENOSYLHOMOCYSTEINE TRANSPORTER"/>
    <property type="match status" value="1"/>
</dbReference>
<feature type="transmembrane region" description="Helical" evidence="6">
    <location>
        <begin position="239"/>
        <end position="260"/>
    </location>
</feature>
<dbReference type="AlphaFoldDB" id="A0A2M7U1Z0"/>
<reference evidence="9" key="1">
    <citation type="submission" date="2017-09" db="EMBL/GenBank/DDBJ databases">
        <title>Depth-based differentiation of microbial function through sediment-hosted aquifers and enrichment of novel symbionts in the deep terrestrial subsurface.</title>
        <authorList>
            <person name="Probst A.J."/>
            <person name="Ladd B."/>
            <person name="Jarett J.K."/>
            <person name="Geller-Mcgrath D.E."/>
            <person name="Sieber C.M.K."/>
            <person name="Emerson J.B."/>
            <person name="Anantharaman K."/>
            <person name="Thomas B.C."/>
            <person name="Malmstrom R."/>
            <person name="Stieglmeier M."/>
            <person name="Klingl A."/>
            <person name="Woyke T."/>
            <person name="Ryan C.M."/>
            <person name="Banfield J.F."/>
        </authorList>
    </citation>
    <scope>NUCLEOTIDE SEQUENCE [LARGE SCALE GENOMIC DNA]</scope>
</reference>
<feature type="transmembrane region" description="Helical" evidence="6">
    <location>
        <begin position="266"/>
        <end position="285"/>
    </location>
</feature>
<sequence length="293" mass="31708">MKKGIQLALLTTAISGFSIFASKFFIATMDPILFTTLKNLLVAVVLSVIVYISQKKAISELNHKQWKQLVIIGIIGGSIPFALFFTGLSKITAIEGALIHKTLFIWVAIMSVFFLKEKVNRYQILGYIAATIGVLFFAGVSYKTMGIGHLMIAAATVFWSVEYIIAKKALENIPSTVVSWARMFFGVIILLGISIFQGSFTQIATFGSAQILAILSGSVFLLGYVLTWYSALSKARASAVSLVLAASPIITGVLSAIFISHTFPQAQILGWVMIIGGVAVTLLFGRVKQNLAL</sequence>
<feature type="transmembrane region" description="Helical" evidence="6">
    <location>
        <begin position="122"/>
        <end position="140"/>
    </location>
</feature>
<protein>
    <recommendedName>
        <fullName evidence="7">EamA domain-containing protein</fullName>
    </recommendedName>
</protein>
<feature type="transmembrane region" description="Helical" evidence="6">
    <location>
        <begin position="146"/>
        <end position="165"/>
    </location>
</feature>
<proteinExistence type="predicted"/>
<dbReference type="Pfam" id="PF00892">
    <property type="entry name" value="EamA"/>
    <property type="match status" value="2"/>
</dbReference>
<accession>A0A2M7U1Z0</accession>
<name>A0A2M7U1Z0_9BACT</name>